<dbReference type="EMBL" id="JAEFBJ010000008">
    <property type="protein sequence ID" value="KAG7582236.1"/>
    <property type="molecule type" value="Genomic_DNA"/>
</dbReference>
<dbReference type="InterPro" id="IPR006527">
    <property type="entry name" value="F-box-assoc_dom_typ1"/>
</dbReference>
<keyword evidence="3" id="KW-1185">Reference proteome</keyword>
<dbReference type="NCBIfam" id="TIGR01640">
    <property type="entry name" value="F_box_assoc_1"/>
    <property type="match status" value="1"/>
</dbReference>
<sequence>MDNYEDDRAQDQIREFEIYDLDSDSWKVVDLTPECEVEFNHRGLSLKGNTYWFAQEKIALGPGRGMSDMAGFLICFDFTRERFGPRLPLPFHSSNGDNVTLSSVRDEQLAVLFQSYGASSVKIWISSKIEPNAVLWRKLFLAVDMKLLPDF</sequence>
<gene>
    <name evidence="2" type="ORF">ISN44_As08g018440</name>
</gene>
<dbReference type="AlphaFoldDB" id="A0A8T2B8C6"/>
<protein>
    <submittedName>
        <fullName evidence="2">F-box associated interaction domain</fullName>
    </submittedName>
</protein>
<evidence type="ECO:0000313" key="3">
    <source>
        <dbReference type="Proteomes" id="UP000694251"/>
    </source>
</evidence>
<organism evidence="2 3">
    <name type="scientific">Arabidopsis suecica</name>
    <name type="common">Swedish thale-cress</name>
    <name type="synonym">Cardaminopsis suecica</name>
    <dbReference type="NCBI Taxonomy" id="45249"/>
    <lineage>
        <taxon>Eukaryota</taxon>
        <taxon>Viridiplantae</taxon>
        <taxon>Streptophyta</taxon>
        <taxon>Embryophyta</taxon>
        <taxon>Tracheophyta</taxon>
        <taxon>Spermatophyta</taxon>
        <taxon>Magnoliopsida</taxon>
        <taxon>eudicotyledons</taxon>
        <taxon>Gunneridae</taxon>
        <taxon>Pentapetalae</taxon>
        <taxon>rosids</taxon>
        <taxon>malvids</taxon>
        <taxon>Brassicales</taxon>
        <taxon>Brassicaceae</taxon>
        <taxon>Camelineae</taxon>
        <taxon>Arabidopsis</taxon>
    </lineage>
</organism>
<evidence type="ECO:0000313" key="2">
    <source>
        <dbReference type="EMBL" id="KAG7582236.1"/>
    </source>
</evidence>
<proteinExistence type="predicted"/>
<name>A0A8T2B8C6_ARASU</name>
<evidence type="ECO:0000259" key="1">
    <source>
        <dbReference type="Pfam" id="PF07734"/>
    </source>
</evidence>
<feature type="domain" description="F-box associated beta-propeller type 1" evidence="1">
    <location>
        <begin position="8"/>
        <end position="148"/>
    </location>
</feature>
<comment type="caution">
    <text evidence="2">The sequence shown here is derived from an EMBL/GenBank/DDBJ whole genome shotgun (WGS) entry which is preliminary data.</text>
</comment>
<reference evidence="2 3" key="1">
    <citation type="submission" date="2020-12" db="EMBL/GenBank/DDBJ databases">
        <title>Concerted genomic and epigenomic changes stabilize Arabidopsis allopolyploids.</title>
        <authorList>
            <person name="Chen Z."/>
        </authorList>
    </citation>
    <scope>NUCLEOTIDE SEQUENCE [LARGE SCALE GENOMIC DNA]</scope>
    <source>
        <strain evidence="2">As9502</strain>
        <tissue evidence="2">Leaf</tissue>
    </source>
</reference>
<dbReference type="Pfam" id="PF07734">
    <property type="entry name" value="FBA_1"/>
    <property type="match status" value="1"/>
</dbReference>
<dbReference type="OrthoDB" id="1081206at2759"/>
<dbReference type="Proteomes" id="UP000694251">
    <property type="component" value="Chromosome 8"/>
</dbReference>
<accession>A0A8T2B8C6</accession>
<dbReference type="InterPro" id="IPR017451">
    <property type="entry name" value="F-box-assoc_interact_dom"/>
</dbReference>